<evidence type="ECO:0000256" key="2">
    <source>
        <dbReference type="ARBA" id="ARBA00007556"/>
    </source>
</evidence>
<feature type="transmembrane region" description="Helical" evidence="7">
    <location>
        <begin position="260"/>
        <end position="279"/>
    </location>
</feature>
<comment type="similarity">
    <text evidence="2 7">Belongs to the MlaE permease family.</text>
</comment>
<dbReference type="PANTHER" id="PTHR30188:SF4">
    <property type="entry name" value="PROTEIN TRIGALACTOSYLDIACYLGLYCEROL 1, CHLOROPLASTIC"/>
    <property type="match status" value="1"/>
</dbReference>
<evidence type="ECO:0000256" key="5">
    <source>
        <dbReference type="ARBA" id="ARBA00022989"/>
    </source>
</evidence>
<feature type="transmembrane region" description="Helical" evidence="7">
    <location>
        <begin position="73"/>
        <end position="101"/>
    </location>
</feature>
<feature type="transmembrane region" description="Helical" evidence="7">
    <location>
        <begin position="113"/>
        <end position="134"/>
    </location>
</feature>
<comment type="caution">
    <text evidence="7">Lacks conserved residue(s) required for the propagation of feature annotation.</text>
</comment>
<evidence type="ECO:0000313" key="9">
    <source>
        <dbReference type="Proteomes" id="UP001374803"/>
    </source>
</evidence>
<organism evidence="8 9">
    <name type="scientific">Pendulispora rubella</name>
    <dbReference type="NCBI Taxonomy" id="2741070"/>
    <lineage>
        <taxon>Bacteria</taxon>
        <taxon>Pseudomonadati</taxon>
        <taxon>Myxococcota</taxon>
        <taxon>Myxococcia</taxon>
        <taxon>Myxococcales</taxon>
        <taxon>Sorangiineae</taxon>
        <taxon>Pendulisporaceae</taxon>
        <taxon>Pendulispora</taxon>
    </lineage>
</organism>
<dbReference type="Pfam" id="PF02405">
    <property type="entry name" value="MlaE"/>
    <property type="match status" value="1"/>
</dbReference>
<keyword evidence="5 7" id="KW-1133">Transmembrane helix</keyword>
<evidence type="ECO:0000313" key="8">
    <source>
        <dbReference type="EMBL" id="WXB07555.1"/>
    </source>
</evidence>
<comment type="subcellular location">
    <subcellularLocation>
        <location evidence="1">Membrane</location>
        <topology evidence="1">Multi-pass membrane protein</topology>
    </subcellularLocation>
</comment>
<dbReference type="NCBIfam" id="TIGR00056">
    <property type="entry name" value="MlaE family lipid ABC transporter permease subunit"/>
    <property type="match status" value="1"/>
</dbReference>
<reference evidence="8" key="1">
    <citation type="submission" date="2021-12" db="EMBL/GenBank/DDBJ databases">
        <title>Discovery of the Pendulisporaceae a myxobacterial family with distinct sporulation behavior and unique specialized metabolism.</title>
        <authorList>
            <person name="Garcia R."/>
            <person name="Popoff A."/>
            <person name="Bader C.D."/>
            <person name="Loehr J."/>
            <person name="Walesch S."/>
            <person name="Walt C."/>
            <person name="Boldt J."/>
            <person name="Bunk B."/>
            <person name="Haeckl F.J.F.P.J."/>
            <person name="Gunesch A.P."/>
            <person name="Birkelbach J."/>
            <person name="Nuebel U."/>
            <person name="Pietschmann T."/>
            <person name="Bach T."/>
            <person name="Mueller R."/>
        </authorList>
    </citation>
    <scope>NUCLEOTIDE SEQUENCE</scope>
    <source>
        <strain evidence="8">MSr11367</strain>
    </source>
</reference>
<dbReference type="InterPro" id="IPR030802">
    <property type="entry name" value="Permease_MalE"/>
</dbReference>
<gene>
    <name evidence="8" type="ORF">LVJ94_09945</name>
</gene>
<evidence type="ECO:0000256" key="7">
    <source>
        <dbReference type="RuleBase" id="RU362044"/>
    </source>
</evidence>
<accession>A0ABZ2LB23</accession>
<keyword evidence="3" id="KW-0813">Transport</keyword>
<dbReference type="InterPro" id="IPR003453">
    <property type="entry name" value="ABC_MlaE_roteobac"/>
</dbReference>
<evidence type="ECO:0000256" key="4">
    <source>
        <dbReference type="ARBA" id="ARBA00022692"/>
    </source>
</evidence>
<evidence type="ECO:0000256" key="3">
    <source>
        <dbReference type="ARBA" id="ARBA00022448"/>
    </source>
</evidence>
<keyword evidence="6 7" id="KW-0472">Membrane</keyword>
<keyword evidence="9" id="KW-1185">Reference proteome</keyword>
<name>A0ABZ2LB23_9BACT</name>
<proteinExistence type="inferred from homology"/>
<sequence>MSEATSQEAGNGEEGANKGEKPALLAVAFDRTVGPVLDLLDELGATALLASRTFAWMIRPPYRWSQLMGSLEFIGAGSTFIVGLVGVFTGMAFTLSSIVGFRQFSAEGMVGGVVALALARELAPVLAAVVVTARAGSTMASELGNMRVTEQIDAITTMGVSPVQFLVVPRVVATTLMLPLLAMCFGLAGMLGAYVVAVLWQGIDPGIFFDRVEQFVQPSDLRMLGTKSGLFGLIVSVICCKKGFFASGGARGVGEATAKAVVASIVAIFAADYVLTSIMTEL</sequence>
<protein>
    <submittedName>
        <fullName evidence="8">ABC transporter permease</fullName>
    </submittedName>
</protein>
<dbReference type="RefSeq" id="WP_394837217.1">
    <property type="nucleotide sequence ID" value="NZ_CP089929.1"/>
</dbReference>
<evidence type="ECO:0000256" key="1">
    <source>
        <dbReference type="ARBA" id="ARBA00004141"/>
    </source>
</evidence>
<dbReference type="EMBL" id="CP089983">
    <property type="protein sequence ID" value="WXB07555.1"/>
    <property type="molecule type" value="Genomic_DNA"/>
</dbReference>
<keyword evidence="4 7" id="KW-0812">Transmembrane</keyword>
<dbReference type="PANTHER" id="PTHR30188">
    <property type="entry name" value="ABC TRANSPORTER PERMEASE PROTEIN-RELATED"/>
    <property type="match status" value="1"/>
</dbReference>
<evidence type="ECO:0000256" key="6">
    <source>
        <dbReference type="ARBA" id="ARBA00023136"/>
    </source>
</evidence>
<dbReference type="Proteomes" id="UP001374803">
    <property type="component" value="Chromosome"/>
</dbReference>
<feature type="transmembrane region" description="Helical" evidence="7">
    <location>
        <begin position="180"/>
        <end position="203"/>
    </location>
</feature>